<keyword evidence="1" id="KW-0472">Membrane</keyword>
<proteinExistence type="predicted"/>
<keyword evidence="1" id="KW-0812">Transmembrane</keyword>
<name>A0A3G3IJT6_9GAMM</name>
<sequence>MRNFAFSFLTVLDLKNIQLHNVRCIFLFAPAFAMLKGKTLVFIRMKDLAL</sequence>
<reference evidence="2 3" key="1">
    <citation type="submission" date="2017-11" db="EMBL/GenBank/DDBJ databases">
        <title>Genome sequence of the bacterial symbiont EPR9N from a vent mussel Bathymodiolus thermophilus.</title>
        <authorList>
            <person name="Won Y.-J."/>
        </authorList>
    </citation>
    <scope>NUCLEOTIDE SEQUENCE [LARGE SCALE GENOMIC DNA]</scope>
    <source>
        <strain evidence="2 3">EPR9N</strain>
    </source>
</reference>
<evidence type="ECO:0000313" key="3">
    <source>
        <dbReference type="Proteomes" id="UP000278334"/>
    </source>
</evidence>
<feature type="transmembrane region" description="Helical" evidence="1">
    <location>
        <begin position="20"/>
        <end position="37"/>
    </location>
</feature>
<keyword evidence="1" id="KW-1133">Transmembrane helix</keyword>
<organism evidence="2 3">
    <name type="scientific">Bathymodiolus thermophilus thioautotrophic gill symbiont</name>
    <dbReference type="NCBI Taxonomy" id="2360"/>
    <lineage>
        <taxon>Bacteria</taxon>
        <taxon>Pseudomonadati</taxon>
        <taxon>Pseudomonadota</taxon>
        <taxon>Gammaproteobacteria</taxon>
        <taxon>sulfur-oxidizing symbionts</taxon>
    </lineage>
</organism>
<evidence type="ECO:0000313" key="2">
    <source>
        <dbReference type="EMBL" id="AYQ56106.1"/>
    </source>
</evidence>
<dbReference type="AlphaFoldDB" id="A0A3G3IJT6"/>
<dbReference type="EMBL" id="CP024634">
    <property type="protein sequence ID" value="AYQ56106.1"/>
    <property type="molecule type" value="Genomic_DNA"/>
</dbReference>
<dbReference type="KEGG" id="bthg:MS2017_0360"/>
<gene>
    <name evidence="2" type="ORF">MS2017_0360</name>
</gene>
<evidence type="ECO:0000256" key="1">
    <source>
        <dbReference type="SAM" id="Phobius"/>
    </source>
</evidence>
<dbReference type="Proteomes" id="UP000278334">
    <property type="component" value="Chromosome"/>
</dbReference>
<protein>
    <submittedName>
        <fullName evidence="2">Uncharacterized protein</fullName>
    </submittedName>
</protein>
<accession>A0A3G3IJT6</accession>